<reference evidence="4 5" key="2">
    <citation type="submission" date="2016-05" db="EMBL/GenBank/DDBJ databases">
        <authorList>
            <person name="Naeem Raeece"/>
        </authorList>
    </citation>
    <scope>NUCLEOTIDE SEQUENCE [LARGE SCALE GENOMIC DNA]</scope>
</reference>
<evidence type="ECO:0000256" key="1">
    <source>
        <dbReference type="SAM" id="Coils"/>
    </source>
</evidence>
<protein>
    <submittedName>
        <fullName evidence="2">Uncharacterized protein</fullName>
    </submittedName>
</protein>
<dbReference type="AlphaFoldDB" id="A0A1A8VXY6"/>
<dbReference type="Proteomes" id="UP000078560">
    <property type="component" value="Unassembled WGS sequence"/>
</dbReference>
<dbReference type="EMBL" id="FLQV01000526">
    <property type="protein sequence ID" value="SBS94510.1"/>
    <property type="molecule type" value="Genomic_DNA"/>
</dbReference>
<dbReference type="Proteomes" id="UP000078546">
    <property type="component" value="Unassembled WGS sequence"/>
</dbReference>
<organism evidence="2 5">
    <name type="scientific">Plasmodium ovale curtisi</name>
    <dbReference type="NCBI Taxonomy" id="864141"/>
    <lineage>
        <taxon>Eukaryota</taxon>
        <taxon>Sar</taxon>
        <taxon>Alveolata</taxon>
        <taxon>Apicomplexa</taxon>
        <taxon>Aconoidasida</taxon>
        <taxon>Haemosporida</taxon>
        <taxon>Plasmodiidae</taxon>
        <taxon>Plasmodium</taxon>
        <taxon>Plasmodium (Plasmodium)</taxon>
    </lineage>
</organism>
<name>A0A1A8VXY6_PLAOA</name>
<evidence type="ECO:0000313" key="4">
    <source>
        <dbReference type="Proteomes" id="UP000078546"/>
    </source>
</evidence>
<gene>
    <name evidence="3" type="ORF">POVCU1_028490</name>
    <name evidence="2" type="ORF">POVCU2_0031090</name>
</gene>
<dbReference type="EMBL" id="FLQU01000416">
    <property type="protein sequence ID" value="SBS85369.1"/>
    <property type="molecule type" value="Genomic_DNA"/>
</dbReference>
<keyword evidence="1" id="KW-0175">Coiled coil</keyword>
<accession>A0A1A8VXY6</accession>
<evidence type="ECO:0000313" key="2">
    <source>
        <dbReference type="EMBL" id="SBS85369.1"/>
    </source>
</evidence>
<evidence type="ECO:0000313" key="5">
    <source>
        <dbReference type="Proteomes" id="UP000078560"/>
    </source>
</evidence>
<proteinExistence type="predicted"/>
<sequence>MWSTPLEIIPYFDRKLSTCEIVHRSTNMLLKRGHHLYAFMQYISIDNEKEESSQNGWGELGINALHAPRRSGTVKLARRVIEKRRTKFTTLSIKHYHGDNRGHMSGEVDDWTEWLNEDDEKREDVSAEQMSKDDIVKKHILQNDMDDIADFLDISDDKKNKKKNAENEAQNKIKVQEKIITLESTPLNSIKDCETLGEILSSRIKKCNAKSVAIERFISIILAASESKLEDKEIQSINRKIQDIMERREKKKRYALINKKKPNEVKNSIKNYKDEVDMIYGDLSYDEDDYENDDAGEYID</sequence>
<feature type="coiled-coil region" evidence="1">
    <location>
        <begin position="148"/>
        <end position="178"/>
    </location>
</feature>
<reference evidence="2" key="1">
    <citation type="submission" date="2016-05" db="EMBL/GenBank/DDBJ databases">
        <authorList>
            <person name="Lavstsen T."/>
            <person name="Jespersen J.S."/>
        </authorList>
    </citation>
    <scope>NUCLEOTIDE SEQUENCE [LARGE SCALE GENOMIC DNA]</scope>
</reference>
<evidence type="ECO:0000313" key="3">
    <source>
        <dbReference type="EMBL" id="SBS94510.1"/>
    </source>
</evidence>